<dbReference type="InterPro" id="IPR036909">
    <property type="entry name" value="Cyt_c-like_dom_sf"/>
</dbReference>
<evidence type="ECO:0000313" key="7">
    <source>
        <dbReference type="EMBL" id="NPU65319.1"/>
    </source>
</evidence>
<sequence>MRRAIAFTMLLPILIAAPAAAEDLAHGRQLAERWCAACHIVAAEPSKFRRARPFAAIAARESVTRDMLVQFLQLPHATMANDPLSATDAADIAFYILSLRK</sequence>
<keyword evidence="3 4" id="KW-0408">Iron</keyword>
<keyword evidence="2 4" id="KW-0479">Metal-binding</keyword>
<keyword evidence="1 4" id="KW-0349">Heme</keyword>
<evidence type="ECO:0000256" key="1">
    <source>
        <dbReference type="ARBA" id="ARBA00022617"/>
    </source>
</evidence>
<feature type="chain" id="PRO_5047151056" evidence="5">
    <location>
        <begin position="22"/>
        <end position="101"/>
    </location>
</feature>
<keyword evidence="8" id="KW-1185">Reference proteome</keyword>
<dbReference type="RefSeq" id="WP_172110365.1">
    <property type="nucleotide sequence ID" value="NZ_JABFDN010000002.1"/>
</dbReference>
<accession>A0ABX2CDF6</accession>
<keyword evidence="5" id="KW-0732">Signal</keyword>
<evidence type="ECO:0000256" key="4">
    <source>
        <dbReference type="PROSITE-ProRule" id="PRU00433"/>
    </source>
</evidence>
<proteinExistence type="predicted"/>
<dbReference type="Proteomes" id="UP000886476">
    <property type="component" value="Unassembled WGS sequence"/>
</dbReference>
<evidence type="ECO:0000256" key="2">
    <source>
        <dbReference type="ARBA" id="ARBA00022723"/>
    </source>
</evidence>
<feature type="signal peptide" evidence="5">
    <location>
        <begin position="1"/>
        <end position="21"/>
    </location>
</feature>
<evidence type="ECO:0000259" key="6">
    <source>
        <dbReference type="PROSITE" id="PS51007"/>
    </source>
</evidence>
<feature type="domain" description="Cytochrome c" evidence="6">
    <location>
        <begin position="22"/>
        <end position="100"/>
    </location>
</feature>
<evidence type="ECO:0000256" key="3">
    <source>
        <dbReference type="ARBA" id="ARBA00023004"/>
    </source>
</evidence>
<dbReference type="SUPFAM" id="SSF46626">
    <property type="entry name" value="Cytochrome c"/>
    <property type="match status" value="1"/>
</dbReference>
<evidence type="ECO:0000313" key="8">
    <source>
        <dbReference type="Proteomes" id="UP000886476"/>
    </source>
</evidence>
<dbReference type="PROSITE" id="PS51007">
    <property type="entry name" value="CYTC"/>
    <property type="match status" value="1"/>
</dbReference>
<dbReference type="Gene3D" id="1.10.760.10">
    <property type="entry name" value="Cytochrome c-like domain"/>
    <property type="match status" value="1"/>
</dbReference>
<organism evidence="7 8">
    <name type="scientific">Bradyrhizobium aeschynomenes</name>
    <dbReference type="NCBI Taxonomy" id="2734909"/>
    <lineage>
        <taxon>Bacteria</taxon>
        <taxon>Pseudomonadati</taxon>
        <taxon>Pseudomonadota</taxon>
        <taxon>Alphaproteobacteria</taxon>
        <taxon>Hyphomicrobiales</taxon>
        <taxon>Nitrobacteraceae</taxon>
        <taxon>Bradyrhizobium</taxon>
    </lineage>
</organism>
<gene>
    <name evidence="7" type="ORF">HL667_09960</name>
</gene>
<name>A0ABX2CDF6_9BRAD</name>
<dbReference type="EMBL" id="JABFDN010000002">
    <property type="protein sequence ID" value="NPU65319.1"/>
    <property type="molecule type" value="Genomic_DNA"/>
</dbReference>
<evidence type="ECO:0000256" key="5">
    <source>
        <dbReference type="SAM" id="SignalP"/>
    </source>
</evidence>
<dbReference type="InterPro" id="IPR009056">
    <property type="entry name" value="Cyt_c-like_dom"/>
</dbReference>
<reference evidence="7" key="1">
    <citation type="submission" date="2020-05" db="EMBL/GenBank/DDBJ databases">
        <title>Nod-independent and nitrogen-fixing Bradyrhizobium aeschynomene sp. nov. isolated from nodules of Aeschynomene indica.</title>
        <authorList>
            <person name="Zhang Z."/>
        </authorList>
    </citation>
    <scope>NUCLEOTIDE SEQUENCE</scope>
    <source>
        <strain evidence="7">83012</strain>
    </source>
</reference>
<protein>
    <submittedName>
        <fullName evidence="7">Cytochrome c</fullName>
    </submittedName>
</protein>
<comment type="caution">
    <text evidence="7">The sequence shown here is derived from an EMBL/GenBank/DDBJ whole genome shotgun (WGS) entry which is preliminary data.</text>
</comment>